<reference evidence="1 2" key="1">
    <citation type="submission" date="2020-01" db="EMBL/GenBank/DDBJ databases">
        <title>Genome sequencing of strain KACC 21265.</title>
        <authorList>
            <person name="Heo J."/>
            <person name="Kim S.-J."/>
            <person name="Kim J.-S."/>
            <person name="Hong S.-B."/>
            <person name="Kwon S.-W."/>
        </authorList>
    </citation>
    <scope>NUCLEOTIDE SEQUENCE [LARGE SCALE GENOMIC DNA]</scope>
    <source>
        <strain evidence="1 2">KACC 21265</strain>
    </source>
</reference>
<dbReference type="InterPro" id="IPR029063">
    <property type="entry name" value="SAM-dependent_MTases_sf"/>
</dbReference>
<gene>
    <name evidence="1" type="ORF">GT347_27100</name>
</gene>
<evidence type="ECO:0000313" key="1">
    <source>
        <dbReference type="EMBL" id="QHJ01332.1"/>
    </source>
</evidence>
<keyword evidence="2" id="KW-1185">Reference proteome</keyword>
<name>A0A857JDP9_9BURK</name>
<keyword evidence="1" id="KW-0808">Transferase</keyword>
<dbReference type="RefSeq" id="WP_160555140.1">
    <property type="nucleotide sequence ID" value="NZ_CP047650.1"/>
</dbReference>
<dbReference type="Gene3D" id="3.40.50.150">
    <property type="entry name" value="Vaccinia Virus protein VP39"/>
    <property type="match status" value="1"/>
</dbReference>
<dbReference type="GO" id="GO:0008168">
    <property type="term" value="F:methyltransferase activity"/>
    <property type="evidence" value="ECO:0007669"/>
    <property type="project" value="UniProtKB-KW"/>
</dbReference>
<organism evidence="1 2">
    <name type="scientific">Xylophilus rhododendri</name>
    <dbReference type="NCBI Taxonomy" id="2697032"/>
    <lineage>
        <taxon>Bacteria</taxon>
        <taxon>Pseudomonadati</taxon>
        <taxon>Pseudomonadota</taxon>
        <taxon>Betaproteobacteria</taxon>
        <taxon>Burkholderiales</taxon>
        <taxon>Xylophilus</taxon>
    </lineage>
</organism>
<dbReference type="AlphaFoldDB" id="A0A857JDP9"/>
<protein>
    <submittedName>
        <fullName evidence="1">Class I SAM-dependent methyltransferase</fullName>
    </submittedName>
</protein>
<accession>A0A857JDP9</accession>
<dbReference type="Proteomes" id="UP000464787">
    <property type="component" value="Chromosome"/>
</dbReference>
<dbReference type="SUPFAM" id="SSF53335">
    <property type="entry name" value="S-adenosyl-L-methionine-dependent methyltransferases"/>
    <property type="match status" value="1"/>
</dbReference>
<keyword evidence="1" id="KW-0489">Methyltransferase</keyword>
<dbReference type="GO" id="GO:0032259">
    <property type="term" value="P:methylation"/>
    <property type="evidence" value="ECO:0007669"/>
    <property type="project" value="UniProtKB-KW"/>
</dbReference>
<dbReference type="Pfam" id="PF13578">
    <property type="entry name" value="Methyltransf_24"/>
    <property type="match status" value="1"/>
</dbReference>
<evidence type="ECO:0000313" key="2">
    <source>
        <dbReference type="Proteomes" id="UP000464787"/>
    </source>
</evidence>
<proteinExistence type="predicted"/>
<dbReference type="EMBL" id="CP047650">
    <property type="protein sequence ID" value="QHJ01332.1"/>
    <property type="molecule type" value="Genomic_DNA"/>
</dbReference>
<dbReference type="KEGG" id="xyk:GT347_27100"/>
<sequence>MNPIHTTAADGNPLLDYFMRNGGNAIHKWVDYFEVYHRAFARFRGREITFVEIGVQNGGSLHMWRDYLGPQARIIGVDVDENCKALKKHGFDIWIGDQADPAFWRKFCKENPDIDVVLDDGGHTMVQQINTFDALFPVLRNGGCYLCEDTHTSYFPAHGGGVGRTDTFLDFAKGLVDEMHAWYHAPLESLDHEYIAQHLYSLSFFDSIVVMEKRRRNSPLILARGHDGHIKNPPAMTHVEMRRVYGVAD</sequence>